<feature type="domain" description="Type 9 secretion system plug protein N-terminal" evidence="2">
    <location>
        <begin position="31"/>
        <end position="154"/>
    </location>
</feature>
<dbReference type="InterPro" id="IPR031345">
    <property type="entry name" value="T9SS_Plug_N"/>
</dbReference>
<evidence type="ECO:0000313" key="3">
    <source>
        <dbReference type="EMBL" id="KRG30614.1"/>
    </source>
</evidence>
<dbReference type="SUPFAM" id="SSF49452">
    <property type="entry name" value="Starch-binding domain-like"/>
    <property type="match status" value="1"/>
</dbReference>
<dbReference type="OrthoDB" id="1522602at2"/>
<keyword evidence="1" id="KW-0732">Signal</keyword>
<organism evidence="3 4">
    <name type="scientific">Salegentibacter mishustinae</name>
    <dbReference type="NCBI Taxonomy" id="270918"/>
    <lineage>
        <taxon>Bacteria</taxon>
        <taxon>Pseudomonadati</taxon>
        <taxon>Bacteroidota</taxon>
        <taxon>Flavobacteriia</taxon>
        <taxon>Flavobacteriales</taxon>
        <taxon>Flavobacteriaceae</taxon>
        <taxon>Salegentibacter</taxon>
    </lineage>
</organism>
<gene>
    <name evidence="3" type="ORF">APR42_01750</name>
</gene>
<dbReference type="Proteomes" id="UP000051643">
    <property type="component" value="Unassembled WGS sequence"/>
</dbReference>
<evidence type="ECO:0000256" key="1">
    <source>
        <dbReference type="SAM" id="SignalP"/>
    </source>
</evidence>
<reference evidence="3" key="1">
    <citation type="submission" date="2015-10" db="EMBL/GenBank/DDBJ databases">
        <title>Draft genome sequence of Salegentibacter mishustinae KCTC 12263.</title>
        <authorList>
            <person name="Lin W."/>
            <person name="Zheng Q."/>
        </authorList>
    </citation>
    <scope>NUCLEOTIDE SEQUENCE [LARGE SCALE GENOMIC DNA]</scope>
    <source>
        <strain evidence="3">KCTC 12263</strain>
    </source>
</reference>
<sequence>MKKLFILLLFSISSLVLTAQVAKETLAPNYIRSIQLSGNTENNYGNPVLQLGEPLILKFDDIIGDEADYYYTIEHYNYDWTPTQLAKTEYLIGFDDIRIFNYLNSYNTLQPFSHYELKIPNEDTGGFRVSGNYMINIFNAEKELVFSRKFMVYENIAQARINLRRSRDLNFIDEKQVVNFTIESPNLILKNPENNVKVLITKNHNLKTGIKNIKPQYNIGNDLVYRYDTKTAFWGGNEYLQFDNKELRASTADISSVALKDLYHHYLFTDRTRANEPYTYNPDINGQFLIRSLPAENPSIEAEYVWVHFQLQNYSELNGGEVHIYGAFNNFNLDESTRLSYNENSDLYEGARLFKQGFYNYKYVLKRTDGTIDEGFFSGNFDETENSYQVLIYYRNPGARYDRLIGIGTGNSTNISN</sequence>
<dbReference type="EMBL" id="LKTP01000001">
    <property type="protein sequence ID" value="KRG30614.1"/>
    <property type="molecule type" value="Genomic_DNA"/>
</dbReference>
<name>A0A0Q9ZC36_9FLAO</name>
<dbReference type="GO" id="GO:0030246">
    <property type="term" value="F:carbohydrate binding"/>
    <property type="evidence" value="ECO:0007669"/>
    <property type="project" value="InterPro"/>
</dbReference>
<protein>
    <recommendedName>
        <fullName evidence="2">Type 9 secretion system plug protein N-terminal domain-containing protein</fullName>
    </recommendedName>
</protein>
<comment type="caution">
    <text evidence="3">The sequence shown here is derived from an EMBL/GenBank/DDBJ whole genome shotgun (WGS) entry which is preliminary data.</text>
</comment>
<feature type="chain" id="PRO_5006389307" description="Type 9 secretion system plug protein N-terminal domain-containing protein" evidence="1">
    <location>
        <begin position="20"/>
        <end position="417"/>
    </location>
</feature>
<dbReference type="Pfam" id="PF17116">
    <property type="entry name" value="T9SS_plug_1st"/>
    <property type="match status" value="1"/>
</dbReference>
<evidence type="ECO:0000313" key="4">
    <source>
        <dbReference type="Proteomes" id="UP000051643"/>
    </source>
</evidence>
<dbReference type="RefSeq" id="WP_057480436.1">
    <property type="nucleotide sequence ID" value="NZ_BMWR01000002.1"/>
</dbReference>
<accession>A0A0Q9ZC36</accession>
<proteinExistence type="predicted"/>
<feature type="signal peptide" evidence="1">
    <location>
        <begin position="1"/>
        <end position="19"/>
    </location>
</feature>
<evidence type="ECO:0000259" key="2">
    <source>
        <dbReference type="Pfam" id="PF17116"/>
    </source>
</evidence>
<dbReference type="AlphaFoldDB" id="A0A0Q9ZC36"/>
<dbReference type="InterPro" id="IPR013783">
    <property type="entry name" value="Ig-like_fold"/>
</dbReference>
<keyword evidence="4" id="KW-1185">Reference proteome</keyword>
<dbReference type="InterPro" id="IPR013784">
    <property type="entry name" value="Carb-bd-like_fold"/>
</dbReference>
<dbReference type="Gene3D" id="2.60.40.10">
    <property type="entry name" value="Immunoglobulins"/>
    <property type="match status" value="1"/>
</dbReference>
<dbReference type="STRING" id="270918.APR42_01750"/>